<dbReference type="STRING" id="362418.IW19_22210"/>
<dbReference type="InterPro" id="IPR020449">
    <property type="entry name" value="Tscrpt_reg_AraC-type_HTH"/>
</dbReference>
<evidence type="ECO:0000313" key="6">
    <source>
        <dbReference type="Proteomes" id="UP000028715"/>
    </source>
</evidence>
<dbReference type="InterPro" id="IPR018060">
    <property type="entry name" value="HTH_AraC"/>
</dbReference>
<dbReference type="GO" id="GO:0043565">
    <property type="term" value="F:sequence-specific DNA binding"/>
    <property type="evidence" value="ECO:0007669"/>
    <property type="project" value="InterPro"/>
</dbReference>
<dbReference type="OrthoDB" id="2600165at2"/>
<evidence type="ECO:0000313" key="5">
    <source>
        <dbReference type="EMBL" id="KFF02878.1"/>
    </source>
</evidence>
<keyword evidence="6" id="KW-1185">Reference proteome</keyword>
<dbReference type="SUPFAM" id="SSF46689">
    <property type="entry name" value="Homeodomain-like"/>
    <property type="match status" value="1"/>
</dbReference>
<evidence type="ECO:0000256" key="3">
    <source>
        <dbReference type="ARBA" id="ARBA00023163"/>
    </source>
</evidence>
<dbReference type="PROSITE" id="PS01124">
    <property type="entry name" value="HTH_ARAC_FAMILY_2"/>
    <property type="match status" value="1"/>
</dbReference>
<dbReference type="Gene3D" id="1.10.10.60">
    <property type="entry name" value="Homeodomain-like"/>
    <property type="match status" value="2"/>
</dbReference>
<dbReference type="EMBL" id="JPRL01000003">
    <property type="protein sequence ID" value="KFF02878.1"/>
    <property type="molecule type" value="Genomic_DNA"/>
</dbReference>
<gene>
    <name evidence="5" type="ORF">IW19_22210</name>
</gene>
<protein>
    <submittedName>
        <fullName evidence="5">Transcriptional regulator</fullName>
    </submittedName>
</protein>
<dbReference type="RefSeq" id="WP_035689826.1">
    <property type="nucleotide sequence ID" value="NZ_JPRL01000003.1"/>
</dbReference>
<dbReference type="PANTHER" id="PTHR43280">
    <property type="entry name" value="ARAC-FAMILY TRANSCRIPTIONAL REGULATOR"/>
    <property type="match status" value="1"/>
</dbReference>
<proteinExistence type="predicted"/>
<dbReference type="SMART" id="SM00342">
    <property type="entry name" value="HTH_ARAC"/>
    <property type="match status" value="1"/>
</dbReference>
<keyword evidence="2" id="KW-0238">DNA-binding</keyword>
<sequence length="298" mass="34627">MGQVFNFETISEYNDFNNHETLHPLVSIIDFNKAKPRTGSKMNFELYCIFLKQVKCGDLKYGRNYYDYQEGTLVFIKPGQTIDVENKVDYYQPAGHGLVFHPDLIRGTSLAKSITEYSFFGYDTSEALHLSEKEKQLVFDCFAKIEVELKQSIDKHSKKLIASNIELFLNYCERFYDRQFITRDTTNKGIVEKFEELLNSYFSSDKPNIIGLPSVAYYAGELNLSPNYFGDLIKKETGKSAQEYIKNKIIDVAKNKIFDSTKTINEVAYELGFKYPQHFTRFFKQHVGSTPNEYRIMN</sequence>
<dbReference type="Proteomes" id="UP000028715">
    <property type="component" value="Unassembled WGS sequence"/>
</dbReference>
<dbReference type="GO" id="GO:0003700">
    <property type="term" value="F:DNA-binding transcription factor activity"/>
    <property type="evidence" value="ECO:0007669"/>
    <property type="project" value="InterPro"/>
</dbReference>
<dbReference type="InterPro" id="IPR009057">
    <property type="entry name" value="Homeodomain-like_sf"/>
</dbReference>
<dbReference type="PANTHER" id="PTHR43280:SF32">
    <property type="entry name" value="TRANSCRIPTIONAL REGULATORY PROTEIN"/>
    <property type="match status" value="1"/>
</dbReference>
<dbReference type="PRINTS" id="PR00032">
    <property type="entry name" value="HTHARAC"/>
</dbReference>
<keyword evidence="1" id="KW-0805">Transcription regulation</keyword>
<dbReference type="Pfam" id="PF12833">
    <property type="entry name" value="HTH_18"/>
    <property type="match status" value="1"/>
</dbReference>
<accession>A0A085ZEL4</accession>
<evidence type="ECO:0000256" key="2">
    <source>
        <dbReference type="ARBA" id="ARBA00023125"/>
    </source>
</evidence>
<name>A0A085ZEL4_9FLAO</name>
<evidence type="ECO:0000259" key="4">
    <source>
        <dbReference type="PROSITE" id="PS01124"/>
    </source>
</evidence>
<organism evidence="5 6">
    <name type="scientific">Flavobacterium reichenbachii</name>
    <dbReference type="NCBI Taxonomy" id="362418"/>
    <lineage>
        <taxon>Bacteria</taxon>
        <taxon>Pseudomonadati</taxon>
        <taxon>Bacteroidota</taxon>
        <taxon>Flavobacteriia</taxon>
        <taxon>Flavobacteriales</taxon>
        <taxon>Flavobacteriaceae</taxon>
        <taxon>Flavobacterium</taxon>
    </lineage>
</organism>
<evidence type="ECO:0000256" key="1">
    <source>
        <dbReference type="ARBA" id="ARBA00023015"/>
    </source>
</evidence>
<dbReference type="eggNOG" id="COG2207">
    <property type="taxonomic scope" value="Bacteria"/>
</dbReference>
<reference evidence="5 6" key="1">
    <citation type="submission" date="2014-07" db="EMBL/GenBank/DDBJ databases">
        <title>Genome of Flavobacterium reichenbachii LMG 25512.</title>
        <authorList>
            <person name="Stropko S.J."/>
            <person name="Pipes S.E."/>
            <person name="Newman J.D."/>
        </authorList>
    </citation>
    <scope>NUCLEOTIDE SEQUENCE [LARGE SCALE GENOMIC DNA]</scope>
    <source>
        <strain evidence="5 6">LMG 25512</strain>
    </source>
</reference>
<feature type="domain" description="HTH araC/xylS-type" evidence="4">
    <location>
        <begin position="192"/>
        <end position="297"/>
    </location>
</feature>
<comment type="caution">
    <text evidence="5">The sequence shown here is derived from an EMBL/GenBank/DDBJ whole genome shotgun (WGS) entry which is preliminary data.</text>
</comment>
<dbReference type="AlphaFoldDB" id="A0A085ZEL4"/>
<keyword evidence="3" id="KW-0804">Transcription</keyword>